<name>W9AZ02_MYCCO</name>
<dbReference type="AlphaFoldDB" id="W9AZ02"/>
<feature type="region of interest" description="Disordered" evidence="1">
    <location>
        <begin position="1"/>
        <end position="33"/>
    </location>
</feature>
<sequence length="33" mass="3290">MVAPVTQEVSGEPAMELSGTTDGPLSGVCQAAR</sequence>
<protein>
    <submittedName>
        <fullName evidence="2">Uncharacterized protein</fullName>
    </submittedName>
</protein>
<keyword evidence="3" id="KW-1185">Reference proteome</keyword>
<accession>W9AZ02</accession>
<comment type="caution">
    <text evidence="2">The sequence shown here is derived from an EMBL/GenBank/DDBJ whole genome shotgun (WGS) entry which is preliminary data.</text>
</comment>
<evidence type="ECO:0000256" key="1">
    <source>
        <dbReference type="SAM" id="MobiDB-lite"/>
    </source>
</evidence>
<evidence type="ECO:0000313" key="2">
    <source>
        <dbReference type="EMBL" id="CDO08127.1"/>
    </source>
</evidence>
<dbReference type="EMBL" id="CCBB010000001">
    <property type="protein sequence ID" value="CDO08127.1"/>
    <property type="molecule type" value="Genomic_DNA"/>
</dbReference>
<dbReference type="Proteomes" id="UP000028870">
    <property type="component" value="Unassembled WGS sequence"/>
</dbReference>
<gene>
    <name evidence="2" type="ORF">BN977_02946</name>
</gene>
<reference evidence="2" key="1">
    <citation type="submission" date="2014-03" db="EMBL/GenBank/DDBJ databases">
        <title>Draft Genome Sequence of Mycobacterium cosmeticum DSM 44829.</title>
        <authorList>
            <person name="Croce O."/>
            <person name="Robert C."/>
            <person name="Raoult D."/>
            <person name="Drancourt M."/>
        </authorList>
    </citation>
    <scope>NUCLEOTIDE SEQUENCE [LARGE SCALE GENOMIC DNA]</scope>
    <source>
        <strain evidence="2">DSM 44829</strain>
    </source>
</reference>
<evidence type="ECO:0000313" key="3">
    <source>
        <dbReference type="Proteomes" id="UP000028870"/>
    </source>
</evidence>
<reference evidence="2" key="2">
    <citation type="submission" date="2014-03" db="EMBL/GenBank/DDBJ databases">
        <authorList>
            <person name="Urmite Genomes"/>
        </authorList>
    </citation>
    <scope>NUCLEOTIDE SEQUENCE</scope>
    <source>
        <strain evidence="2">DSM 44829</strain>
    </source>
</reference>
<organism evidence="2 3">
    <name type="scientific">Mycolicibacterium cosmeticum</name>
    <dbReference type="NCBI Taxonomy" id="258533"/>
    <lineage>
        <taxon>Bacteria</taxon>
        <taxon>Bacillati</taxon>
        <taxon>Actinomycetota</taxon>
        <taxon>Actinomycetes</taxon>
        <taxon>Mycobacteriales</taxon>
        <taxon>Mycobacteriaceae</taxon>
        <taxon>Mycolicibacterium</taxon>
    </lineage>
</organism>
<proteinExistence type="predicted"/>